<accession>V6M1F5</accession>
<keyword evidence="2" id="KW-1185">Reference proteome</keyword>
<dbReference type="PATRIC" id="fig|1408254.3.peg.4800"/>
<evidence type="ECO:0000313" key="2">
    <source>
        <dbReference type="Proteomes" id="UP000017973"/>
    </source>
</evidence>
<name>V6M1F5_9BACL</name>
<comment type="caution">
    <text evidence="1">The sequence shown here is derived from an EMBL/GenBank/DDBJ whole genome shotgun (WGS) entry which is preliminary data.</text>
</comment>
<dbReference type="HOGENOM" id="CLU_1060866_0_0_9"/>
<proteinExistence type="predicted"/>
<dbReference type="EMBL" id="AYJU01000018">
    <property type="protein sequence ID" value="EST52172.1"/>
    <property type="molecule type" value="Genomic_DNA"/>
</dbReference>
<evidence type="ECO:0008006" key="3">
    <source>
        <dbReference type="Google" id="ProtNLM"/>
    </source>
</evidence>
<sequence>MKNIDILKEQLKQHKSSFNELSTKLVEVDPKGSFILWSSYFEGLGTRSSDIDIYHVIEGKKERRSAETVKINNMILDIEKIEIENLLETIERLGKFSLTNELDPFISMAKLKILYRLKKSVVINRSKTVEEAIKSIDLELLKRAITHTCYLEYYSEYQDAVNFFKDNRYKEAYYLATSALYKALGVYCGEHGKPQTKQKWYYKVFEDLVGNDHKLVNKYWASQSIENLNQISQKVEEILQLSQVIILRKVD</sequence>
<protein>
    <recommendedName>
        <fullName evidence="3">Polymerase nucleotidyl transferase domain-containing protein</fullName>
    </recommendedName>
</protein>
<gene>
    <name evidence="1" type="ORF">T458_24455</name>
</gene>
<organism evidence="1 2">
    <name type="scientific">Brevibacillus panacihumi W25</name>
    <dbReference type="NCBI Taxonomy" id="1408254"/>
    <lineage>
        <taxon>Bacteria</taxon>
        <taxon>Bacillati</taxon>
        <taxon>Bacillota</taxon>
        <taxon>Bacilli</taxon>
        <taxon>Bacillales</taxon>
        <taxon>Paenibacillaceae</taxon>
        <taxon>Brevibacillus</taxon>
    </lineage>
</organism>
<dbReference type="Proteomes" id="UP000017973">
    <property type="component" value="Unassembled WGS sequence"/>
</dbReference>
<dbReference type="STRING" id="1408254.T458_24455"/>
<evidence type="ECO:0000313" key="1">
    <source>
        <dbReference type="EMBL" id="EST52172.1"/>
    </source>
</evidence>
<dbReference type="AlphaFoldDB" id="V6M1F5"/>
<reference evidence="1 2" key="1">
    <citation type="journal article" date="2014" name="Genome Announc.">
        <title>Draft Genome Sequence of Brevibacillus panacihumi Strain W25, a Halotolerant Hydrocarbon-Degrading Bacterium.</title>
        <authorList>
            <person name="Wang X."/>
            <person name="Jin D."/>
            <person name="Zhou L."/>
            <person name="Wu L."/>
            <person name="An W."/>
            <person name="Chen Y."/>
            <person name="Zhao L."/>
        </authorList>
    </citation>
    <scope>NUCLEOTIDE SEQUENCE [LARGE SCALE GENOMIC DNA]</scope>
    <source>
        <strain evidence="1 2">W25</strain>
    </source>
</reference>
<dbReference type="RefSeq" id="WP_023558675.1">
    <property type="nucleotide sequence ID" value="NZ_KI629786.1"/>
</dbReference>